<accession>A0AAW1PVP3</accession>
<dbReference type="GO" id="GO:0045046">
    <property type="term" value="P:protein import into peroxisome membrane"/>
    <property type="evidence" value="ECO:0007669"/>
    <property type="project" value="TreeGrafter"/>
</dbReference>
<dbReference type="InterPro" id="IPR038322">
    <property type="entry name" value="Pex19_C_sf"/>
</dbReference>
<dbReference type="Gene3D" id="1.20.120.900">
    <property type="entry name" value="Pex19, mPTS binding domain"/>
    <property type="match status" value="1"/>
</dbReference>
<dbReference type="AlphaFoldDB" id="A0AAW1PVP3"/>
<gene>
    <name evidence="1" type="ORF">WJX72_001897</name>
</gene>
<organism evidence="1 2">
    <name type="scientific">[Myrmecia] bisecta</name>
    <dbReference type="NCBI Taxonomy" id="41462"/>
    <lineage>
        <taxon>Eukaryota</taxon>
        <taxon>Viridiplantae</taxon>
        <taxon>Chlorophyta</taxon>
        <taxon>core chlorophytes</taxon>
        <taxon>Trebouxiophyceae</taxon>
        <taxon>Trebouxiales</taxon>
        <taxon>Trebouxiaceae</taxon>
        <taxon>Myrmecia</taxon>
    </lineage>
</organism>
<keyword evidence="2" id="KW-1185">Reference proteome</keyword>
<dbReference type="Proteomes" id="UP001489004">
    <property type="component" value="Unassembled WGS sequence"/>
</dbReference>
<proteinExistence type="predicted"/>
<dbReference type="GO" id="GO:0005778">
    <property type="term" value="C:peroxisomal membrane"/>
    <property type="evidence" value="ECO:0007669"/>
    <property type="project" value="TreeGrafter"/>
</dbReference>
<reference evidence="1 2" key="1">
    <citation type="journal article" date="2024" name="Nat. Commun.">
        <title>Phylogenomics reveals the evolutionary origins of lichenization in chlorophyte algae.</title>
        <authorList>
            <person name="Puginier C."/>
            <person name="Libourel C."/>
            <person name="Otte J."/>
            <person name="Skaloud P."/>
            <person name="Haon M."/>
            <person name="Grisel S."/>
            <person name="Petersen M."/>
            <person name="Berrin J.G."/>
            <person name="Delaux P.M."/>
            <person name="Dal Grande F."/>
            <person name="Keller J."/>
        </authorList>
    </citation>
    <scope>NUCLEOTIDE SEQUENCE [LARGE SCALE GENOMIC DNA]</scope>
    <source>
        <strain evidence="1 2">SAG 2043</strain>
    </source>
</reference>
<dbReference type="GO" id="GO:0033328">
    <property type="term" value="F:peroxisome membrane targeting sequence binding"/>
    <property type="evidence" value="ECO:0007669"/>
    <property type="project" value="TreeGrafter"/>
</dbReference>
<evidence type="ECO:0000313" key="2">
    <source>
        <dbReference type="Proteomes" id="UP001489004"/>
    </source>
</evidence>
<evidence type="ECO:0000313" key="1">
    <source>
        <dbReference type="EMBL" id="KAK9812683.1"/>
    </source>
</evidence>
<comment type="caution">
    <text evidence="1">The sequence shown here is derived from an EMBL/GenBank/DDBJ whole genome shotgun (WGS) entry which is preliminary data.</text>
</comment>
<dbReference type="PANTHER" id="PTHR12774:SF2">
    <property type="entry name" value="PEROXISOMAL BIOGENESIS FACTOR 19"/>
    <property type="match status" value="1"/>
</dbReference>
<sequence length="87" mass="9725">MGGGSSEPGGAFASMADSIMHQLLSKDVLYQPTQDIDARYPAWLAANRDKLSEEKLQQYVQQHQYIQTICVAYEGEPDNFTLLFSPI</sequence>
<name>A0AAW1PVP3_9CHLO</name>
<dbReference type="EMBL" id="JALJOR010000008">
    <property type="protein sequence ID" value="KAK9812683.1"/>
    <property type="molecule type" value="Genomic_DNA"/>
</dbReference>
<protein>
    <submittedName>
        <fullName evidence="1">Uncharacterized protein</fullName>
    </submittedName>
</protein>
<dbReference type="InterPro" id="IPR006708">
    <property type="entry name" value="Pex19"/>
</dbReference>
<dbReference type="PANTHER" id="PTHR12774">
    <property type="entry name" value="PEROXISOMAL BIOGENESIS FACTOR 19"/>
    <property type="match status" value="1"/>
</dbReference>
<dbReference type="Pfam" id="PF04614">
    <property type="entry name" value="Pex19"/>
    <property type="match status" value="1"/>
</dbReference>